<dbReference type="EMBL" id="HE580277">
    <property type="protein sequence ID" value="CCD27312.1"/>
    <property type="molecule type" value="Genomic_DNA"/>
</dbReference>
<dbReference type="Proteomes" id="UP000000689">
    <property type="component" value="Chromosome 11"/>
</dbReference>
<sequence>MRAPPPPRRSKWSFIINIKLKLKRFYTCHKLRKRWDIHQIKRTQYRKFMNDSPISAVRVEDMLNLPSGLIPRSIRKKPLVIASFPRGCKNPPRINVLQRNEKSRIFLSRRKYKLKNLDTHMNDKMFESLRGNNEPYSCAQTVRSIKKMTRSHADVKTIFHHKNIIKCTSLFTDDLQTPQIMKFDNERSIRLTEYGLLTRKKNILLNDTSEGQNDNKRLKKKQLRITFFKDNPNLISFSSFKKLDHA</sequence>
<accession>G0WHQ1</accession>
<dbReference type="eggNOG" id="ENOG502S21W">
    <property type="taxonomic scope" value="Eukaryota"/>
</dbReference>
<dbReference type="GO" id="GO:0030476">
    <property type="term" value="P:ascospore wall assembly"/>
    <property type="evidence" value="ECO:0007669"/>
    <property type="project" value="EnsemblFungi"/>
</dbReference>
<dbReference type="RefSeq" id="XP_003672555.1">
    <property type="nucleotide sequence ID" value="XM_003672507.1"/>
</dbReference>
<dbReference type="HOGENOM" id="CLU_069887_0_0_1"/>
<gene>
    <name evidence="1" type="primary">NDAI0K01210</name>
    <name evidence="1" type="ordered locus">NDAI_0K01210</name>
</gene>
<evidence type="ECO:0000313" key="1">
    <source>
        <dbReference type="EMBL" id="CCD27312.1"/>
    </source>
</evidence>
<dbReference type="OMA" id="KLKRRWH"/>
<keyword evidence="2" id="KW-1185">Reference proteome</keyword>
<name>G0WHQ1_NAUDC</name>
<proteinExistence type="predicted"/>
<dbReference type="KEGG" id="ndi:NDAI_0K01210"/>
<dbReference type="GeneID" id="11497600"/>
<reference evidence="1 2" key="1">
    <citation type="journal article" date="2011" name="Proc. Natl. Acad. Sci. U.S.A.">
        <title>Evolutionary erosion of yeast sex chromosomes by mating-type switching accidents.</title>
        <authorList>
            <person name="Gordon J.L."/>
            <person name="Armisen D."/>
            <person name="Proux-Wera E."/>
            <person name="Oheigeartaigh S.S."/>
            <person name="Byrne K.P."/>
            <person name="Wolfe K.H."/>
        </authorList>
    </citation>
    <scope>NUCLEOTIDE SEQUENCE [LARGE SCALE GENOMIC DNA]</scope>
    <source>
        <strain evidence="2">ATCC 10597 / BCRC 20456 / CBS 421 / NBRC 0211 / NRRL Y-12639</strain>
    </source>
</reference>
<evidence type="ECO:0000313" key="2">
    <source>
        <dbReference type="Proteomes" id="UP000000689"/>
    </source>
</evidence>
<dbReference type="GO" id="GO:0005628">
    <property type="term" value="C:prospore membrane"/>
    <property type="evidence" value="ECO:0007669"/>
    <property type="project" value="EnsemblFungi"/>
</dbReference>
<organism evidence="1 2">
    <name type="scientific">Naumovozyma dairenensis (strain ATCC 10597 / BCRC 20456 / CBS 421 / NBRC 0211 / NRRL Y-12639)</name>
    <name type="common">Saccharomyces dairenensis</name>
    <dbReference type="NCBI Taxonomy" id="1071378"/>
    <lineage>
        <taxon>Eukaryota</taxon>
        <taxon>Fungi</taxon>
        <taxon>Dikarya</taxon>
        <taxon>Ascomycota</taxon>
        <taxon>Saccharomycotina</taxon>
        <taxon>Saccharomycetes</taxon>
        <taxon>Saccharomycetales</taxon>
        <taxon>Saccharomycetaceae</taxon>
        <taxon>Naumovozyma</taxon>
    </lineage>
</organism>
<protein>
    <submittedName>
        <fullName evidence="1">Uncharacterized protein</fullName>
    </submittedName>
</protein>
<dbReference type="AlphaFoldDB" id="G0WHQ1"/>
<dbReference type="OrthoDB" id="4058291at2759"/>